<gene>
    <name evidence="2" type="ORF">JZ751_019186</name>
</gene>
<evidence type="ECO:0000313" key="2">
    <source>
        <dbReference type="EMBL" id="KAG9341379.1"/>
    </source>
</evidence>
<sequence>MKKEMTHLVPFTGGNGSHNEPNLEEQRDEQTRRNITLFQAACRGYLARQSFKKRKVRGSCRLGSVT</sequence>
<dbReference type="InterPro" id="IPR000048">
    <property type="entry name" value="IQ_motif_EF-hand-BS"/>
</dbReference>
<accession>A0A8T2NM99</accession>
<dbReference type="CDD" id="cd23767">
    <property type="entry name" value="IQCD"/>
    <property type="match status" value="1"/>
</dbReference>
<dbReference type="Pfam" id="PF00612">
    <property type="entry name" value="IQ"/>
    <property type="match status" value="1"/>
</dbReference>
<evidence type="ECO:0000313" key="3">
    <source>
        <dbReference type="Proteomes" id="UP000824540"/>
    </source>
</evidence>
<dbReference type="PROSITE" id="PS50096">
    <property type="entry name" value="IQ"/>
    <property type="match status" value="1"/>
</dbReference>
<name>A0A8T2NM99_9TELE</name>
<dbReference type="AlphaFoldDB" id="A0A8T2NM99"/>
<evidence type="ECO:0000256" key="1">
    <source>
        <dbReference type="SAM" id="MobiDB-lite"/>
    </source>
</evidence>
<dbReference type="Gene3D" id="4.10.270.10">
    <property type="entry name" value="Myosin, subunit A"/>
    <property type="match status" value="1"/>
</dbReference>
<reference evidence="2" key="1">
    <citation type="thesis" date="2021" institute="BYU ScholarsArchive" country="Provo, UT, USA">
        <title>Applications of and Algorithms for Genome Assembly and Genomic Analyses with an Emphasis on Marine Teleosts.</title>
        <authorList>
            <person name="Pickett B.D."/>
        </authorList>
    </citation>
    <scope>NUCLEOTIDE SEQUENCE</scope>
    <source>
        <strain evidence="2">HI-2016</strain>
    </source>
</reference>
<dbReference type="Proteomes" id="UP000824540">
    <property type="component" value="Unassembled WGS sequence"/>
</dbReference>
<proteinExistence type="predicted"/>
<dbReference type="OrthoDB" id="8910491at2759"/>
<dbReference type="EMBL" id="JAFBMS010000035">
    <property type="protein sequence ID" value="KAG9341379.1"/>
    <property type="molecule type" value="Genomic_DNA"/>
</dbReference>
<keyword evidence="3" id="KW-1185">Reference proteome</keyword>
<feature type="region of interest" description="Disordered" evidence="1">
    <location>
        <begin position="1"/>
        <end position="30"/>
    </location>
</feature>
<comment type="caution">
    <text evidence="2">The sequence shown here is derived from an EMBL/GenBank/DDBJ whole genome shotgun (WGS) entry which is preliminary data.</text>
</comment>
<protein>
    <submittedName>
        <fullName evidence="2">Uncharacterized protein</fullName>
    </submittedName>
</protein>
<dbReference type="SMART" id="SM00015">
    <property type="entry name" value="IQ"/>
    <property type="match status" value="1"/>
</dbReference>
<organism evidence="2 3">
    <name type="scientific">Albula glossodonta</name>
    <name type="common">roundjaw bonefish</name>
    <dbReference type="NCBI Taxonomy" id="121402"/>
    <lineage>
        <taxon>Eukaryota</taxon>
        <taxon>Metazoa</taxon>
        <taxon>Chordata</taxon>
        <taxon>Craniata</taxon>
        <taxon>Vertebrata</taxon>
        <taxon>Euteleostomi</taxon>
        <taxon>Actinopterygii</taxon>
        <taxon>Neopterygii</taxon>
        <taxon>Teleostei</taxon>
        <taxon>Albuliformes</taxon>
        <taxon>Albulidae</taxon>
        <taxon>Albula</taxon>
    </lineage>
</organism>